<accession>A0A5B7WY57</accession>
<proteinExistence type="predicted"/>
<evidence type="ECO:0000313" key="5">
    <source>
        <dbReference type="Proteomes" id="UP000309016"/>
    </source>
</evidence>
<evidence type="ECO:0000256" key="1">
    <source>
        <dbReference type="ARBA" id="ARBA00022676"/>
    </source>
</evidence>
<dbReference type="EMBL" id="CP040812">
    <property type="protein sequence ID" value="QCY67987.1"/>
    <property type="molecule type" value="Genomic_DNA"/>
</dbReference>
<keyword evidence="5" id="KW-1185">Reference proteome</keyword>
<dbReference type="GO" id="GO:0046872">
    <property type="term" value="F:metal ion binding"/>
    <property type="evidence" value="ECO:0007669"/>
    <property type="project" value="UniProtKB-KW"/>
</dbReference>
<gene>
    <name evidence="4" type="ORF">FHG64_00460</name>
</gene>
<dbReference type="InterPro" id="IPR050748">
    <property type="entry name" value="Glycosyltrans_8_dom-fam"/>
</dbReference>
<keyword evidence="2 4" id="KW-0808">Transferase</keyword>
<keyword evidence="1" id="KW-0328">Glycosyltransferase</keyword>
<sequence>MNIAFCINKLMFMGLGVTISSLLRNCSDTQRLSLWFLCSNLTSKDKNRILDLLEVENYKGIYHFEDFDSVKTFGKFAALHGDWTTYGRLLLPEIVDEDKVLYLDADLVVEVDVLELDFFNFNKLPLAAVGGGFFKYALGRTFYLEKLGIDPDLEYFNAGVVLFNLKEWRSSGLKDECLKIAALYPKELPSHDQSLLNIICMGQFAKLPAKFNCYWMANQMKPQLAKKMIMHFVGSPKPWDPFGSIIHNGHRTWKKYLHKTWTNNLNQISFLTLRRAYYLRYSYGRYLQNKIFESRYKINVSKFF</sequence>
<dbReference type="RefSeq" id="WP_139064604.1">
    <property type="nucleotide sequence ID" value="NZ_CP040812.1"/>
</dbReference>
<keyword evidence="3" id="KW-0479">Metal-binding</keyword>
<organism evidence="4 5">
    <name type="scientific">Antarcticibacterium flavum</name>
    <dbReference type="NCBI Taxonomy" id="2058175"/>
    <lineage>
        <taxon>Bacteria</taxon>
        <taxon>Pseudomonadati</taxon>
        <taxon>Bacteroidota</taxon>
        <taxon>Flavobacteriia</taxon>
        <taxon>Flavobacteriales</taxon>
        <taxon>Flavobacteriaceae</taxon>
        <taxon>Antarcticibacterium</taxon>
    </lineage>
</organism>
<dbReference type="CDD" id="cd04194">
    <property type="entry name" value="GT8_A4GalT_like"/>
    <property type="match status" value="1"/>
</dbReference>
<dbReference type="KEGG" id="afla:FHG64_00460"/>
<evidence type="ECO:0000256" key="2">
    <source>
        <dbReference type="ARBA" id="ARBA00022679"/>
    </source>
</evidence>
<dbReference type="InterPro" id="IPR029044">
    <property type="entry name" value="Nucleotide-diphossugar_trans"/>
</dbReference>
<dbReference type="Gene3D" id="3.90.550.10">
    <property type="entry name" value="Spore Coat Polysaccharide Biosynthesis Protein SpsA, Chain A"/>
    <property type="match status" value="1"/>
</dbReference>
<dbReference type="PANTHER" id="PTHR13778">
    <property type="entry name" value="GLYCOSYLTRANSFERASE 8 DOMAIN-CONTAINING PROTEIN"/>
    <property type="match status" value="1"/>
</dbReference>
<dbReference type="GO" id="GO:0016757">
    <property type="term" value="F:glycosyltransferase activity"/>
    <property type="evidence" value="ECO:0007669"/>
    <property type="project" value="UniProtKB-KW"/>
</dbReference>
<evidence type="ECO:0000256" key="3">
    <source>
        <dbReference type="ARBA" id="ARBA00022723"/>
    </source>
</evidence>
<dbReference type="Proteomes" id="UP000309016">
    <property type="component" value="Chromosome"/>
</dbReference>
<reference evidence="4 5" key="1">
    <citation type="submission" date="2019-06" db="EMBL/GenBank/DDBJ databases">
        <title>Complete genome sequence of Antarcticibacterium flavum KCTC 52984T from an Antarctic marine sediment.</title>
        <authorList>
            <person name="Lee Y.M."/>
            <person name="Shin S.C."/>
        </authorList>
    </citation>
    <scope>NUCLEOTIDE SEQUENCE [LARGE SCALE GENOMIC DNA]</scope>
    <source>
        <strain evidence="4 5">KCTC 52984</strain>
    </source>
</reference>
<name>A0A5B7WY57_9FLAO</name>
<dbReference type="InterPro" id="IPR002495">
    <property type="entry name" value="Glyco_trans_8"/>
</dbReference>
<dbReference type="OrthoDB" id="695971at2"/>
<dbReference type="AlphaFoldDB" id="A0A5B7WY57"/>
<dbReference type="PANTHER" id="PTHR13778:SF47">
    <property type="entry name" value="LIPOPOLYSACCHARIDE 1,3-GALACTOSYLTRANSFERASE"/>
    <property type="match status" value="1"/>
</dbReference>
<evidence type="ECO:0000313" key="4">
    <source>
        <dbReference type="EMBL" id="QCY67987.1"/>
    </source>
</evidence>
<dbReference type="Pfam" id="PF01501">
    <property type="entry name" value="Glyco_transf_8"/>
    <property type="match status" value="1"/>
</dbReference>
<dbReference type="SUPFAM" id="SSF53448">
    <property type="entry name" value="Nucleotide-diphospho-sugar transferases"/>
    <property type="match status" value="1"/>
</dbReference>
<protein>
    <submittedName>
        <fullName evidence="4">Glycosyltransferase family 8 protein</fullName>
    </submittedName>
</protein>